<dbReference type="InterPro" id="IPR008254">
    <property type="entry name" value="Flavodoxin/NO_synth"/>
</dbReference>
<dbReference type="PANTHER" id="PTHR39201:SF1">
    <property type="entry name" value="FLAVODOXIN-LIKE DOMAIN-CONTAINING PROTEIN"/>
    <property type="match status" value="1"/>
</dbReference>
<comment type="caution">
    <text evidence="5">The sequence shown here is derived from an EMBL/GenBank/DDBJ whole genome shotgun (WGS) entry which is preliminary data.</text>
</comment>
<feature type="signal peptide" evidence="3">
    <location>
        <begin position="1"/>
        <end position="24"/>
    </location>
</feature>
<organism evidence="5 6">
    <name type="scientific">Mesosutterella multiformis</name>
    <dbReference type="NCBI Taxonomy" id="2259133"/>
    <lineage>
        <taxon>Bacteria</taxon>
        <taxon>Pseudomonadati</taxon>
        <taxon>Pseudomonadota</taxon>
        <taxon>Betaproteobacteria</taxon>
        <taxon>Burkholderiales</taxon>
        <taxon>Sutterellaceae</taxon>
        <taxon>Mesosutterella</taxon>
    </lineage>
</organism>
<feature type="domain" description="Flavodoxin-like" evidence="4">
    <location>
        <begin position="56"/>
        <end position="197"/>
    </location>
</feature>
<dbReference type="InterPro" id="IPR029039">
    <property type="entry name" value="Flavoprotein-like_sf"/>
</dbReference>
<feature type="chain" id="PRO_5017277396" evidence="3">
    <location>
        <begin position="25"/>
        <end position="201"/>
    </location>
</feature>
<dbReference type="OrthoDB" id="9798454at2"/>
<dbReference type="PANTHER" id="PTHR39201">
    <property type="entry name" value="EXPORTED PROTEIN-RELATED"/>
    <property type="match status" value="1"/>
</dbReference>
<evidence type="ECO:0000313" key="5">
    <source>
        <dbReference type="EMBL" id="GBO93603.1"/>
    </source>
</evidence>
<keyword evidence="1" id="KW-0285">Flavoprotein</keyword>
<reference evidence="5 6" key="1">
    <citation type="journal article" date="2018" name="Int. J. Syst. Evol. Microbiol.">
        <title>Mesosutterella multiformis gen. nov., sp. nov., a member of the family Sutterellaceae and Sutterella megalosphaeroides sp. nov., isolated from human faeces.</title>
        <authorList>
            <person name="Sakamoto M."/>
            <person name="Ikeyama N."/>
            <person name="Kunihiro T."/>
            <person name="Iino T."/>
            <person name="Yuki M."/>
            <person name="Ohkuma M."/>
        </authorList>
    </citation>
    <scope>NUCLEOTIDE SEQUENCE [LARGE SCALE GENOMIC DNA]</scope>
    <source>
        <strain evidence="5 6">4NBBH2</strain>
    </source>
</reference>
<evidence type="ECO:0000313" key="6">
    <source>
        <dbReference type="Proteomes" id="UP000266091"/>
    </source>
</evidence>
<keyword evidence="3" id="KW-0732">Signal</keyword>
<dbReference type="RefSeq" id="WP_116269953.1">
    <property type="nucleotide sequence ID" value="NZ_BGZJ01000001.1"/>
</dbReference>
<dbReference type="Pfam" id="PF12682">
    <property type="entry name" value="Flavodoxin_4"/>
    <property type="match status" value="1"/>
</dbReference>
<evidence type="ECO:0000256" key="1">
    <source>
        <dbReference type="ARBA" id="ARBA00022630"/>
    </source>
</evidence>
<gene>
    <name evidence="5" type="ORF">MESMUL_09570</name>
</gene>
<name>A0A388SD88_9BURK</name>
<keyword evidence="6" id="KW-1185">Reference proteome</keyword>
<proteinExistence type="predicted"/>
<dbReference type="EMBL" id="BGZJ01000001">
    <property type="protein sequence ID" value="GBO93603.1"/>
    <property type="molecule type" value="Genomic_DNA"/>
</dbReference>
<dbReference type="SUPFAM" id="SSF52218">
    <property type="entry name" value="Flavoproteins"/>
    <property type="match status" value="1"/>
</dbReference>
<evidence type="ECO:0000256" key="3">
    <source>
        <dbReference type="SAM" id="SignalP"/>
    </source>
</evidence>
<accession>A0A388SD88</accession>
<evidence type="ECO:0000256" key="2">
    <source>
        <dbReference type="ARBA" id="ARBA00022643"/>
    </source>
</evidence>
<dbReference type="Proteomes" id="UP000266091">
    <property type="component" value="Unassembled WGS sequence"/>
</dbReference>
<dbReference type="Gene3D" id="3.40.50.360">
    <property type="match status" value="1"/>
</dbReference>
<evidence type="ECO:0000259" key="4">
    <source>
        <dbReference type="Pfam" id="PF12682"/>
    </source>
</evidence>
<keyword evidence="2" id="KW-0288">FMN</keyword>
<dbReference type="GO" id="GO:0010181">
    <property type="term" value="F:FMN binding"/>
    <property type="evidence" value="ECO:0007669"/>
    <property type="project" value="InterPro"/>
</dbReference>
<sequence>MERRTLIKGAAAAGLSLLSGTGFAAAPKKKILVAYFSRARSISRGMDAITYATPWVGNTAEAARVIAQTLNADVHEIVTTEKYPLLHRENSRIAEQEMKSDARPGIAPSNLSLNSYSVVFLGFPIWWYREPMVIRTFLSRYQWKGKTIIPFCTSLEVDIPQARSDIMKLAPGAAVLEGRRFATENANLASEVKSWVQGLHI</sequence>
<protein>
    <submittedName>
        <fullName evidence="5">Flavodoxin</fullName>
    </submittedName>
</protein>
<dbReference type="AlphaFoldDB" id="A0A388SD88"/>